<dbReference type="PANTHER" id="PTHR46927">
    <property type="entry name" value="AGAP005574-PA"/>
    <property type="match status" value="1"/>
</dbReference>
<dbReference type="SUPFAM" id="SSF57716">
    <property type="entry name" value="Glucocorticoid receptor-like (DNA-binding domain)"/>
    <property type="match status" value="1"/>
</dbReference>
<dbReference type="PANTHER" id="PTHR46927:SF3">
    <property type="entry name" value="THAP-TYPE DOMAIN-CONTAINING PROTEIN"/>
    <property type="match status" value="1"/>
</dbReference>
<evidence type="ECO:0000313" key="9">
    <source>
        <dbReference type="Proteomes" id="UP000735302"/>
    </source>
</evidence>
<dbReference type="SMART" id="SM00980">
    <property type="entry name" value="THAP"/>
    <property type="match status" value="1"/>
</dbReference>
<dbReference type="GO" id="GO:0008270">
    <property type="term" value="F:zinc ion binding"/>
    <property type="evidence" value="ECO:0007669"/>
    <property type="project" value="UniProtKB-KW"/>
</dbReference>
<dbReference type="EMBL" id="BLXT01006498">
    <property type="protein sequence ID" value="GFO31944.1"/>
    <property type="molecule type" value="Genomic_DNA"/>
</dbReference>
<dbReference type="InterPro" id="IPR006612">
    <property type="entry name" value="THAP_Znf"/>
</dbReference>
<evidence type="ECO:0000256" key="3">
    <source>
        <dbReference type="ARBA" id="ARBA00022833"/>
    </source>
</evidence>
<comment type="caution">
    <text evidence="8">The sequence shown here is derived from an EMBL/GenBank/DDBJ whole genome shotgun (WGS) entry which is preliminary data.</text>
</comment>
<keyword evidence="9" id="KW-1185">Reference proteome</keyword>
<gene>
    <name evidence="8" type="ORF">PoB_005844900</name>
</gene>
<proteinExistence type="predicted"/>
<keyword evidence="3" id="KW-0862">Zinc</keyword>
<dbReference type="InterPro" id="IPR052224">
    <property type="entry name" value="THAP_domain_protein"/>
</dbReference>
<dbReference type="PROSITE" id="PS50950">
    <property type="entry name" value="ZF_THAP"/>
    <property type="match status" value="1"/>
</dbReference>
<dbReference type="AlphaFoldDB" id="A0AAV4CL21"/>
<feature type="compositionally biased region" description="Polar residues" evidence="6">
    <location>
        <begin position="103"/>
        <end position="113"/>
    </location>
</feature>
<evidence type="ECO:0000313" key="8">
    <source>
        <dbReference type="EMBL" id="GFO31944.1"/>
    </source>
</evidence>
<protein>
    <submittedName>
        <fullName evidence="8">THAP domain containing protein</fullName>
    </submittedName>
</protein>
<dbReference type="InterPro" id="IPR038441">
    <property type="entry name" value="THAP_Znf_sf"/>
</dbReference>
<evidence type="ECO:0000256" key="6">
    <source>
        <dbReference type="SAM" id="MobiDB-lite"/>
    </source>
</evidence>
<reference evidence="8 9" key="1">
    <citation type="journal article" date="2021" name="Elife">
        <title>Chloroplast acquisition without the gene transfer in kleptoplastic sea slugs, Plakobranchus ocellatus.</title>
        <authorList>
            <person name="Maeda T."/>
            <person name="Takahashi S."/>
            <person name="Yoshida T."/>
            <person name="Shimamura S."/>
            <person name="Takaki Y."/>
            <person name="Nagai Y."/>
            <person name="Toyoda A."/>
            <person name="Suzuki Y."/>
            <person name="Arimoto A."/>
            <person name="Ishii H."/>
            <person name="Satoh N."/>
            <person name="Nishiyama T."/>
            <person name="Hasebe M."/>
            <person name="Maruyama T."/>
            <person name="Minagawa J."/>
            <person name="Obokata J."/>
            <person name="Shigenobu S."/>
        </authorList>
    </citation>
    <scope>NUCLEOTIDE SEQUENCE [LARGE SCALE GENOMIC DNA]</scope>
</reference>
<dbReference type="Proteomes" id="UP000735302">
    <property type="component" value="Unassembled WGS sequence"/>
</dbReference>
<keyword evidence="1" id="KW-0479">Metal-binding</keyword>
<evidence type="ECO:0000256" key="2">
    <source>
        <dbReference type="ARBA" id="ARBA00022771"/>
    </source>
</evidence>
<evidence type="ECO:0000256" key="5">
    <source>
        <dbReference type="PROSITE-ProRule" id="PRU00309"/>
    </source>
</evidence>
<name>A0AAV4CL21_9GAST</name>
<accession>A0AAV4CL21</accession>
<dbReference type="Gene3D" id="6.20.210.20">
    <property type="entry name" value="THAP domain"/>
    <property type="match status" value="1"/>
</dbReference>
<feature type="region of interest" description="Disordered" evidence="6">
    <location>
        <begin position="103"/>
        <end position="139"/>
    </location>
</feature>
<organism evidence="8 9">
    <name type="scientific">Plakobranchus ocellatus</name>
    <dbReference type="NCBI Taxonomy" id="259542"/>
    <lineage>
        <taxon>Eukaryota</taxon>
        <taxon>Metazoa</taxon>
        <taxon>Spiralia</taxon>
        <taxon>Lophotrochozoa</taxon>
        <taxon>Mollusca</taxon>
        <taxon>Gastropoda</taxon>
        <taxon>Heterobranchia</taxon>
        <taxon>Euthyneura</taxon>
        <taxon>Panpulmonata</taxon>
        <taxon>Sacoglossa</taxon>
        <taxon>Placobranchoidea</taxon>
        <taxon>Plakobranchidae</taxon>
        <taxon>Plakobranchus</taxon>
    </lineage>
</organism>
<evidence type="ECO:0000256" key="4">
    <source>
        <dbReference type="ARBA" id="ARBA00023125"/>
    </source>
</evidence>
<keyword evidence="4 5" id="KW-0238">DNA-binding</keyword>
<dbReference type="GO" id="GO:0003677">
    <property type="term" value="F:DNA binding"/>
    <property type="evidence" value="ECO:0007669"/>
    <property type="project" value="UniProtKB-UniRule"/>
</dbReference>
<evidence type="ECO:0000259" key="7">
    <source>
        <dbReference type="PROSITE" id="PS50950"/>
    </source>
</evidence>
<dbReference type="Pfam" id="PF05485">
    <property type="entry name" value="THAP"/>
    <property type="match status" value="1"/>
</dbReference>
<sequence>MGKKCAVASCKGNYASQVKKGSRVSIFGFPFGEPERMKKWLRHISRQDFKPTNNVGVCEKHFQEHFIVRYDSVKRDDGSVLTLKRDRTKLTLDAYPSIFPNCPSYSLSETPVNSGKKGKEHKDPEDRETDIEHREAVEC</sequence>
<keyword evidence="2 5" id="KW-0863">Zinc-finger</keyword>
<feature type="compositionally biased region" description="Basic and acidic residues" evidence="6">
    <location>
        <begin position="120"/>
        <end position="139"/>
    </location>
</feature>
<evidence type="ECO:0000256" key="1">
    <source>
        <dbReference type="ARBA" id="ARBA00022723"/>
    </source>
</evidence>
<feature type="domain" description="THAP-type" evidence="7">
    <location>
        <begin position="1"/>
        <end position="99"/>
    </location>
</feature>